<evidence type="ECO:0000313" key="3">
    <source>
        <dbReference type="Proteomes" id="UP000012488"/>
    </source>
</evidence>
<accession>A0A6B9FKN4</accession>
<feature type="compositionally biased region" description="Basic residues" evidence="1">
    <location>
        <begin position="15"/>
        <end position="32"/>
    </location>
</feature>
<dbReference type="KEGG" id="mmes:MMSR116_10730"/>
<proteinExistence type="predicted"/>
<dbReference type="AlphaFoldDB" id="A0A6B9FKN4"/>
<reference evidence="2 3" key="1">
    <citation type="journal article" date="2012" name="Genet. Mol. Biol.">
        <title>Analysis of 16S rRNA and mxaF genes revealing insights into Methylobacterium niche-specific plant association.</title>
        <authorList>
            <person name="Dourado M.N."/>
            <person name="Andreote F.D."/>
            <person name="Dini-Andreote F."/>
            <person name="Conti R."/>
            <person name="Araujo J.M."/>
            <person name="Araujo W.L."/>
        </authorList>
    </citation>
    <scope>NUCLEOTIDE SEQUENCE [LARGE SCALE GENOMIC DNA]</scope>
    <source>
        <strain evidence="2 3">SR1.6/6</strain>
    </source>
</reference>
<dbReference type="Proteomes" id="UP000012488">
    <property type="component" value="Chromosome"/>
</dbReference>
<protein>
    <submittedName>
        <fullName evidence="2">Uncharacterized protein</fullName>
    </submittedName>
</protein>
<evidence type="ECO:0000313" key="2">
    <source>
        <dbReference type="EMBL" id="QGY02296.1"/>
    </source>
</evidence>
<organism evidence="2 3">
    <name type="scientific">Methylobacterium mesophilicum SR1.6/6</name>
    <dbReference type="NCBI Taxonomy" id="908290"/>
    <lineage>
        <taxon>Bacteria</taxon>
        <taxon>Pseudomonadati</taxon>
        <taxon>Pseudomonadota</taxon>
        <taxon>Alphaproteobacteria</taxon>
        <taxon>Hyphomicrobiales</taxon>
        <taxon>Methylobacteriaceae</taxon>
        <taxon>Methylobacterium</taxon>
    </lineage>
</organism>
<name>A0A6B9FKN4_9HYPH</name>
<gene>
    <name evidence="2" type="ORF">MMSR116_10730</name>
</gene>
<feature type="region of interest" description="Disordered" evidence="1">
    <location>
        <begin position="1"/>
        <end position="32"/>
    </location>
</feature>
<evidence type="ECO:0000256" key="1">
    <source>
        <dbReference type="SAM" id="MobiDB-lite"/>
    </source>
</evidence>
<dbReference type="EMBL" id="CP043538">
    <property type="protein sequence ID" value="QGY02296.1"/>
    <property type="molecule type" value="Genomic_DNA"/>
</dbReference>
<reference evidence="2 3" key="2">
    <citation type="journal article" date="2013" name="Genome Announc.">
        <title>Draft Genome Sequence of Methylobacterium mesophilicum Strain SR1.6/6, Isolated from Citrus sinensis.</title>
        <authorList>
            <person name="Marinho Almeida D."/>
            <person name="Dini-Andreote F."/>
            <person name="Camargo Neves A.A."/>
            <person name="Juca Ramos R.T."/>
            <person name="Andreote F.D."/>
            <person name="Carneiro A.R."/>
            <person name="Oliveira de Souza Lima A."/>
            <person name="Caracciolo Gomes de Sa P.H."/>
            <person name="Ribeiro Barbosa M.S."/>
            <person name="Araujo W.L."/>
            <person name="Silva A."/>
        </authorList>
    </citation>
    <scope>NUCLEOTIDE SEQUENCE [LARGE SCALE GENOMIC DNA]</scope>
    <source>
        <strain evidence="2 3">SR1.6/6</strain>
    </source>
</reference>
<sequence>MRGANFADSFVGCRGRGRHPHRRRHRAPHRQQFLRRHPQNHRRLNPAIKRVGNYAPSPF</sequence>